<evidence type="ECO:0000313" key="2">
    <source>
        <dbReference type="WBParaSite" id="ES5_v2.g28233.t1"/>
    </source>
</evidence>
<name>A0AC34GFB0_9BILA</name>
<dbReference type="Proteomes" id="UP000887579">
    <property type="component" value="Unplaced"/>
</dbReference>
<accession>A0AC34GFB0</accession>
<proteinExistence type="predicted"/>
<organism evidence="1 2">
    <name type="scientific">Panagrolaimus sp. ES5</name>
    <dbReference type="NCBI Taxonomy" id="591445"/>
    <lineage>
        <taxon>Eukaryota</taxon>
        <taxon>Metazoa</taxon>
        <taxon>Ecdysozoa</taxon>
        <taxon>Nematoda</taxon>
        <taxon>Chromadorea</taxon>
        <taxon>Rhabditida</taxon>
        <taxon>Tylenchina</taxon>
        <taxon>Panagrolaimomorpha</taxon>
        <taxon>Panagrolaimoidea</taxon>
        <taxon>Panagrolaimidae</taxon>
        <taxon>Panagrolaimus</taxon>
    </lineage>
</organism>
<evidence type="ECO:0000313" key="1">
    <source>
        <dbReference type="Proteomes" id="UP000887579"/>
    </source>
</evidence>
<protein>
    <submittedName>
        <fullName evidence="2">Ferlin B-domain domain-containing protein</fullName>
    </submittedName>
</protein>
<dbReference type="WBParaSite" id="ES5_v2.g28233.t1">
    <property type="protein sequence ID" value="ES5_v2.g28233.t1"/>
    <property type="gene ID" value="ES5_v2.g28233"/>
</dbReference>
<reference evidence="2" key="1">
    <citation type="submission" date="2022-11" db="UniProtKB">
        <authorList>
            <consortium name="WormBaseParasite"/>
        </authorList>
    </citation>
    <scope>IDENTIFICATION</scope>
</reference>
<sequence length="258" mass="29714">MINPEFMSNNVQYAISIGEFGNPDYDLVVNSSDRSLPSMPIYDSTKFYAMPWGTHKPVCEVQCSWENILPRIFQSNAIFRVCKMLKEFREEAEARSANNTEVGALISVVLNAIDETLCALHWIETSASYEKIRDDDMILTQLDHHLQQNRFVQFSSMREKLEIFKYSAMEVSKMEEPGIQKLMACAKELEELIIDAQISIPNVIVWMLVDREAVAFAKIPVSEITFSTNEMRSGIDCGKLKTIYFKWIKQKSNNRKLM</sequence>